<dbReference type="SUPFAM" id="SSF50978">
    <property type="entry name" value="WD40 repeat-like"/>
    <property type="match status" value="1"/>
</dbReference>
<sequence>EWPISGGNWGQGTQSYSEIIITGHADGTVKFWDASAIMLQVLYKLKTAKVFDRNRSKEDKGSTEVADEDPFAIQIMAWCPESRMLCVAGVSANVIIYRFSKLEVTTEVVQ</sequence>
<proteinExistence type="predicted"/>
<comment type="caution">
    <text evidence="1">The sequence shown here is derived from an EMBL/GenBank/DDBJ whole genome shotgun (WGS) entry which is preliminary data.</text>
</comment>
<dbReference type="EMBL" id="JAHRIQ010027693">
    <property type="protein sequence ID" value="MEQ2230553.1"/>
    <property type="molecule type" value="Genomic_DNA"/>
</dbReference>
<dbReference type="Gene3D" id="2.130.10.10">
    <property type="entry name" value="YVTN repeat-like/Quinoprotein amine dehydrogenase"/>
    <property type="match status" value="1"/>
</dbReference>
<dbReference type="PANTHER" id="PTHR10241:SF22">
    <property type="entry name" value="SYNTAXIN-BINDING PROTEIN 5"/>
    <property type="match status" value="1"/>
</dbReference>
<dbReference type="PANTHER" id="PTHR10241">
    <property type="entry name" value="LETHAL 2 GIANT LARVAE PROTEIN"/>
    <property type="match status" value="1"/>
</dbReference>
<dbReference type="InterPro" id="IPR015943">
    <property type="entry name" value="WD40/YVTN_repeat-like_dom_sf"/>
</dbReference>
<evidence type="ECO:0000313" key="2">
    <source>
        <dbReference type="Proteomes" id="UP001482620"/>
    </source>
</evidence>
<accession>A0ABV0TCB9</accession>
<feature type="non-terminal residue" evidence="1">
    <location>
        <position position="110"/>
    </location>
</feature>
<protein>
    <submittedName>
        <fullName evidence="1">Syntaxin-binding protein 5</fullName>
    </submittedName>
</protein>
<reference evidence="1 2" key="1">
    <citation type="submission" date="2021-06" db="EMBL/GenBank/DDBJ databases">
        <authorList>
            <person name="Palmer J.M."/>
        </authorList>
    </citation>
    <scope>NUCLEOTIDE SEQUENCE [LARGE SCALE GENOMIC DNA]</scope>
    <source>
        <strain evidence="2">if_2019</strain>
        <tissue evidence="1">Muscle</tissue>
    </source>
</reference>
<gene>
    <name evidence="1" type="primary">STXBP5_4</name>
    <name evidence="1" type="ORF">ILYODFUR_030473</name>
</gene>
<evidence type="ECO:0000313" key="1">
    <source>
        <dbReference type="EMBL" id="MEQ2230553.1"/>
    </source>
</evidence>
<name>A0ABV0TCB9_9TELE</name>
<feature type="non-terminal residue" evidence="1">
    <location>
        <position position="1"/>
    </location>
</feature>
<dbReference type="InterPro" id="IPR036322">
    <property type="entry name" value="WD40_repeat_dom_sf"/>
</dbReference>
<keyword evidence="2" id="KW-1185">Reference proteome</keyword>
<organism evidence="1 2">
    <name type="scientific">Ilyodon furcidens</name>
    <name type="common">goldbreast splitfin</name>
    <dbReference type="NCBI Taxonomy" id="33524"/>
    <lineage>
        <taxon>Eukaryota</taxon>
        <taxon>Metazoa</taxon>
        <taxon>Chordata</taxon>
        <taxon>Craniata</taxon>
        <taxon>Vertebrata</taxon>
        <taxon>Euteleostomi</taxon>
        <taxon>Actinopterygii</taxon>
        <taxon>Neopterygii</taxon>
        <taxon>Teleostei</taxon>
        <taxon>Neoteleostei</taxon>
        <taxon>Acanthomorphata</taxon>
        <taxon>Ovalentaria</taxon>
        <taxon>Atherinomorphae</taxon>
        <taxon>Cyprinodontiformes</taxon>
        <taxon>Goodeidae</taxon>
        <taxon>Ilyodon</taxon>
    </lineage>
</organism>
<dbReference type="Proteomes" id="UP001482620">
    <property type="component" value="Unassembled WGS sequence"/>
</dbReference>